<dbReference type="HAMAP" id="MF_00611">
    <property type="entry name" value="FdeH"/>
    <property type="match status" value="1"/>
</dbReference>
<evidence type="ECO:0000259" key="7">
    <source>
        <dbReference type="Pfam" id="PF24860"/>
    </source>
</evidence>
<evidence type="ECO:0000256" key="3">
    <source>
        <dbReference type="ARBA" id="ARBA00061033"/>
    </source>
</evidence>
<reference evidence="9" key="1">
    <citation type="submission" date="2020-03" db="EMBL/GenBank/DDBJ databases">
        <title>Complete genome sequence of sulfur-oxidizing bacterium skT11.</title>
        <authorList>
            <person name="Kanda M."/>
            <person name="Kojima H."/>
            <person name="Fukui M."/>
        </authorList>
    </citation>
    <scope>NUCLEOTIDE SEQUENCE [LARGE SCALE GENOMIC DNA]</scope>
    <source>
        <strain evidence="9">skT11</strain>
    </source>
</reference>
<dbReference type="GO" id="GO:0008199">
    <property type="term" value="F:ferric iron binding"/>
    <property type="evidence" value="ECO:0007669"/>
    <property type="project" value="TreeGrafter"/>
</dbReference>
<dbReference type="AlphaFoldDB" id="A0A6F8VFJ8"/>
<dbReference type="SUPFAM" id="SSF144020">
    <property type="entry name" value="FdhE-like"/>
    <property type="match status" value="1"/>
</dbReference>
<dbReference type="InterPro" id="IPR006452">
    <property type="entry name" value="Formate_DH_accessory"/>
</dbReference>
<dbReference type="Pfam" id="PF24859">
    <property type="entry name" value="FdhE_central"/>
    <property type="match status" value="1"/>
</dbReference>
<dbReference type="GO" id="GO:0005829">
    <property type="term" value="C:cytosol"/>
    <property type="evidence" value="ECO:0007669"/>
    <property type="project" value="TreeGrafter"/>
</dbReference>
<evidence type="ECO:0000256" key="2">
    <source>
        <dbReference type="ARBA" id="ARBA00022490"/>
    </source>
</evidence>
<feature type="domain" description="FdhE central" evidence="6">
    <location>
        <begin position="185"/>
        <end position="223"/>
    </location>
</feature>
<dbReference type="KEGG" id="slac:SKTS_27630"/>
<comment type="subcellular location">
    <subcellularLocation>
        <location evidence="1 4">Cytoplasm</location>
    </subcellularLocation>
</comment>
<dbReference type="FunFam" id="3.90.1670.10:FF:000001">
    <property type="entry name" value="Protein FdhE"/>
    <property type="match status" value="1"/>
</dbReference>
<keyword evidence="9" id="KW-1185">Reference proteome</keyword>
<evidence type="ECO:0000259" key="5">
    <source>
        <dbReference type="Pfam" id="PF04216"/>
    </source>
</evidence>
<sequence>MTSKILEPGQIEQPHGEIPFIRLPERKTLFRQRANRLRGLAEGHTIADFLNFMAQLADVQQGAIDSFPEVFLPDAPMLDLCREHGMPPLPARSWLRNPAWRRGLKRMIAALVAEATPQARDAMVRLYAMTPAELEAFADNILSEQQQSLDLALAPLVAAALQVYWTHMATTLGAQAFGRGDIANLCPVCASPPVASVVRIGGSEQGLRYLHCSLCGTEWHMVRVKCSNCEESKGLAYFGVEGAPETVKAEACDDCGSYLKIVYMEKDPHVEPVADDIATLALDVLMNETGKPRSGPNLMLFSAGLDL</sequence>
<accession>A0A6F8VFJ8</accession>
<dbReference type="PANTHER" id="PTHR37689">
    <property type="entry name" value="PROTEIN FDHE"/>
    <property type="match status" value="1"/>
</dbReference>
<organism evidence="8 9">
    <name type="scientific">Sulfurimicrobium lacus</name>
    <dbReference type="NCBI Taxonomy" id="2715678"/>
    <lineage>
        <taxon>Bacteria</taxon>
        <taxon>Pseudomonadati</taxon>
        <taxon>Pseudomonadota</taxon>
        <taxon>Betaproteobacteria</taxon>
        <taxon>Nitrosomonadales</taxon>
        <taxon>Sulfuricellaceae</taxon>
        <taxon>Sulfurimicrobium</taxon>
    </lineage>
</organism>
<evidence type="ECO:0000259" key="6">
    <source>
        <dbReference type="Pfam" id="PF24859"/>
    </source>
</evidence>
<gene>
    <name evidence="4 8" type="primary">fdhE</name>
    <name evidence="8" type="ORF">SKTS_27630</name>
</gene>
<evidence type="ECO:0000313" key="9">
    <source>
        <dbReference type="Proteomes" id="UP000502260"/>
    </source>
</evidence>
<dbReference type="Pfam" id="PF04216">
    <property type="entry name" value="FdhE_N"/>
    <property type="match status" value="1"/>
</dbReference>
<dbReference type="PANTHER" id="PTHR37689:SF1">
    <property type="entry name" value="PROTEIN FDHE"/>
    <property type="match status" value="1"/>
</dbReference>
<name>A0A6F8VFJ8_9PROT</name>
<feature type="domain" description="FdhE N-terminal" evidence="5">
    <location>
        <begin position="18"/>
        <end position="176"/>
    </location>
</feature>
<evidence type="ECO:0000256" key="4">
    <source>
        <dbReference type="HAMAP-Rule" id="MF_00611"/>
    </source>
</evidence>
<dbReference type="PIRSF" id="PIRSF018296">
    <property type="entry name" value="Format_dh_formtn"/>
    <property type="match status" value="1"/>
</dbReference>
<dbReference type="NCBIfam" id="TIGR01562">
    <property type="entry name" value="FdhE"/>
    <property type="match status" value="1"/>
</dbReference>
<dbReference type="InterPro" id="IPR056797">
    <property type="entry name" value="FdhE_central"/>
</dbReference>
<protein>
    <recommendedName>
        <fullName evidence="4">Protein FdhE homolog</fullName>
    </recommendedName>
</protein>
<dbReference type="EMBL" id="AP022853">
    <property type="protein sequence ID" value="BCB27877.1"/>
    <property type="molecule type" value="Genomic_DNA"/>
</dbReference>
<dbReference type="GO" id="GO:0051604">
    <property type="term" value="P:protein maturation"/>
    <property type="evidence" value="ECO:0007669"/>
    <property type="project" value="TreeGrafter"/>
</dbReference>
<keyword evidence="2 4" id="KW-0963">Cytoplasm</keyword>
<evidence type="ECO:0000256" key="1">
    <source>
        <dbReference type="ARBA" id="ARBA00004496"/>
    </source>
</evidence>
<dbReference type="InterPro" id="IPR056796">
    <property type="entry name" value="FdhE_C"/>
</dbReference>
<comment type="function">
    <text evidence="4">Necessary for formate dehydrogenase activity.</text>
</comment>
<comment type="similarity">
    <text evidence="3 4">Belongs to the FdhE family.</text>
</comment>
<dbReference type="CDD" id="cd16341">
    <property type="entry name" value="FdhE"/>
    <property type="match status" value="1"/>
</dbReference>
<dbReference type="Proteomes" id="UP000502260">
    <property type="component" value="Chromosome"/>
</dbReference>
<dbReference type="InterPro" id="IPR024064">
    <property type="entry name" value="FdhE-like_sf"/>
</dbReference>
<feature type="domain" description="FdhE C-terminal" evidence="7">
    <location>
        <begin position="224"/>
        <end position="300"/>
    </location>
</feature>
<dbReference type="Gene3D" id="3.90.1670.10">
    <property type="entry name" value="FdhE-like domain"/>
    <property type="match status" value="1"/>
</dbReference>
<dbReference type="Pfam" id="PF24860">
    <property type="entry name" value="FdhE_C"/>
    <property type="match status" value="1"/>
</dbReference>
<proteinExistence type="inferred from homology"/>
<evidence type="ECO:0000313" key="8">
    <source>
        <dbReference type="EMBL" id="BCB27877.1"/>
    </source>
</evidence>
<dbReference type="InterPro" id="IPR056774">
    <property type="entry name" value="FdhE_N"/>
</dbReference>